<dbReference type="Gene3D" id="4.10.400.10">
    <property type="entry name" value="Low-density Lipoprotein Receptor"/>
    <property type="match status" value="2"/>
</dbReference>
<dbReference type="SUPFAM" id="SSF57424">
    <property type="entry name" value="LDL receptor-like module"/>
    <property type="match status" value="3"/>
</dbReference>
<keyword evidence="2 3" id="KW-1015">Disulfide bond</keyword>
<dbReference type="FunFam" id="2.60.120.200:FF:000182">
    <property type="entry name" value="MAM and LDL-receptor class A domain-containing protein 1"/>
    <property type="match status" value="1"/>
</dbReference>
<feature type="domain" description="MAM" evidence="4">
    <location>
        <begin position="1180"/>
        <end position="1339"/>
    </location>
</feature>
<dbReference type="PROSITE" id="PS00740">
    <property type="entry name" value="MAM_1"/>
    <property type="match status" value="1"/>
</dbReference>
<keyword evidence="1" id="KW-0677">Repeat</keyword>
<dbReference type="CDD" id="cd00112">
    <property type="entry name" value="LDLa"/>
    <property type="match status" value="3"/>
</dbReference>
<feature type="disulfide bond" evidence="3">
    <location>
        <begin position="1584"/>
        <end position="1599"/>
    </location>
</feature>
<dbReference type="PRINTS" id="PR00261">
    <property type="entry name" value="LDLRECEPTOR"/>
</dbReference>
<dbReference type="InterPro" id="IPR023415">
    <property type="entry name" value="LDLR_class-A_CS"/>
</dbReference>
<evidence type="ECO:0000256" key="3">
    <source>
        <dbReference type="PROSITE-ProRule" id="PRU00124"/>
    </source>
</evidence>
<dbReference type="Gene3D" id="2.60.120.200">
    <property type="match status" value="11"/>
</dbReference>
<evidence type="ECO:0000256" key="2">
    <source>
        <dbReference type="ARBA" id="ARBA00023157"/>
    </source>
</evidence>
<dbReference type="GO" id="GO:0016020">
    <property type="term" value="C:membrane"/>
    <property type="evidence" value="ECO:0007669"/>
    <property type="project" value="InterPro"/>
</dbReference>
<feature type="domain" description="MAM" evidence="4">
    <location>
        <begin position="777"/>
        <end position="965"/>
    </location>
</feature>
<dbReference type="SMART" id="SM00137">
    <property type="entry name" value="MAM"/>
    <property type="match status" value="10"/>
</dbReference>
<feature type="domain" description="MAM" evidence="4">
    <location>
        <begin position="967"/>
        <end position="1136"/>
    </location>
</feature>
<dbReference type="OrthoDB" id="412155at2759"/>
<feature type="disulfide bond" evidence="3">
    <location>
        <begin position="1354"/>
        <end position="1372"/>
    </location>
</feature>
<dbReference type="Pfam" id="PF00629">
    <property type="entry name" value="MAM"/>
    <property type="match status" value="11"/>
</dbReference>
<feature type="domain" description="MAM" evidence="4">
    <location>
        <begin position="434"/>
        <end position="596"/>
    </location>
</feature>
<sequence>MMLNGDGCVLFWYHMYGKKMGTLNVYLISETNKDLLWTLSGEIGQSWNHGLAPFKSNVKYQIMFEGIVGSSFTGDIALDDLEIKYETCQVQPANALPQIQTSIFADCSFEDTLCFWQNEVTGTQFNWTLHSGSTGSVGTGPENGALSTQGYIYIETSYTSKNDLARLISPVISKPNVDGYCLTFYYHMFGVDINTLQFSLIRNNNFKNETTIFKKVGAQLDKWLIANVRLDSADINFDFKLAIDGIAGSGFRGDISVDEISLSIGQCPPSRICDFETDLCNWVSDTTADFNWARSSGSTNSSLTGPSFDHTTLSANGHYIYIETSYPQTTGQKARIISPTYPRSILGDCFKFWYHLFGDSIGTLNVYSRQNNALSRALWSRSGNFGNFWRYGHVTISSQVDFQVVLEGIVGRSFTGDIAVDDIEIETGPCPPEGFCDFEDGFCGFYNTKEGDNFDWLRGKGPIFSITGPTVDHTTQTQLGYYAYINPVPPQKFNDTAWLISEILFSPNSGCLNFFYNMNGLNIGELNVYRRVAESALEKIWNISGNLGNKWMLGQVTIPSNTKYFDVLFEATIGNGYLGNIALDDVEFVNGGTCEYYNSTTTQKPTTTEAKPFELKCDFENSFCDWSNDPSIGAQWRRQNGQNAKFGQAPLTDVTLQSSYGYYAYIDSNYDSQLSTAVLRSPVLNKAQDTCLEFWYQLNGPINSGLTVALRNANNRTELWKRFGNVADIWSHAYVRVPSNLTVNKWIEFEGDMANIYDGYVAIDEVKLIIGDCPATQFCDFETEDICGYQQDVSADFKWSRNKVNTVSVSTGPSFDHTYLTPVGHYMYIETSSPQKQGEKARLISPKVTKTPNGVCLKFWYHAYGATIGTLNVYTRKRDQLSSQPIWSISNNQGNQWRTTSVTISEFEDFETIRIKIEFLKSTLTLILLITTLHLVVFEGIVGSSYSGDIAIDDIFIDTRGACTKPVQCSFEESLCNWQEEPTNAFNLLRITGQQLAQLYPQTSIKVDTTLNSGYGHFLWMNPSYDMRVLNKTSRLFSQTVIANNYLNSSCFSFYYILNGQPIAGSLKIYRKIYSNQSLTPELILTPRVDPEWQRVLIPLTGDGINYEIYLESSFSDQPLDLAIDDVNLYDKKCSDITDDPFNPDPSTSFFCGDGTTITYANVCDFRFDCPNRRDEQVCGDCNFENSTCQYKDVSTDTLLWNRTKASLSLNGPSVDNTLKTPDGHYIQVDLNPDAYNGYGYASIRLGRILKPCSSKCELQLYYHMFGDSDDLSIYLYENGIYTVLEEYSGDFGDRWILARVQLGRIASPFQLEFDGIRFFDYDNHDLAIDDIRLVNCEYPVPRENGCPNDYFQCKSKGCVAMIERCDLIDDCGDMSDEINCTGYHQCDFENGLCDWQIDPESDIKWELISGETPSFATGASRDHTTGTSLGQYVYMETSGALKGSKARLLSSIFKSSQTCEIKIFYHAFGINIGALNVYSRTGFGNEKLLFSKDREVGNYWERAFIRINSADPFQLIIEGVVGDGPFGDLCIDDISFGPGCILDSNSTFSSASPMTTQTTSSKCPSGYFECRSNSVCLPDNKVCNFEADCDDKSDEAECGTCHFETSWCGFYDQSDDEVLWKRRQAPSQNAQGPQVDHTLISSSQKGSFLITELDPNAGVTWTRSVLLGPRFQATGAACRVSFWMFMDNSDSNALFFYTNYSNSYDYKRLGSIMGTGNKNWFNVNFAIGKMPANYQLEVVAYPEYVTDLDYYDIAIDDVEFLDCSPNSLITDEDLRCDFENGFCSYYNDVNSSIKWTRKANVSAYYQNTGPLYDHTTGVGYYAVYKPTYSNYRNDKGRLLSSIQTQSLNKDMCFTFWYLMFGLEVNTLNVYLDKFNNLISETGFDRELVWSKSGSRARRWYLGTRTVNSDKPWRVANLSKLFLEPNENEKKIEDFEQLKIKKG</sequence>
<dbReference type="PANTHER" id="PTHR23282:SF101">
    <property type="entry name" value="MAM DOMAIN-CONTAINING PROTEIN"/>
    <property type="match status" value="1"/>
</dbReference>
<keyword evidence="6" id="KW-1185">Reference proteome</keyword>
<evidence type="ECO:0000313" key="5">
    <source>
        <dbReference type="EMBL" id="RNA26976.1"/>
    </source>
</evidence>
<feature type="domain" description="MAM" evidence="4">
    <location>
        <begin position="615"/>
        <end position="775"/>
    </location>
</feature>
<feature type="disulfide bond" evidence="3">
    <location>
        <begin position="1347"/>
        <end position="1359"/>
    </location>
</feature>
<feature type="domain" description="MAM" evidence="4">
    <location>
        <begin position="1"/>
        <end position="90"/>
    </location>
</feature>
<dbReference type="STRING" id="10195.A0A3M7RTS6"/>
<feature type="domain" description="MAM" evidence="4">
    <location>
        <begin position="105"/>
        <end position="269"/>
    </location>
</feature>
<proteinExistence type="predicted"/>
<comment type="caution">
    <text evidence="5">The sequence shown here is derived from an EMBL/GenBank/DDBJ whole genome shotgun (WGS) entry which is preliminary data.</text>
</comment>
<dbReference type="SUPFAM" id="SSF49899">
    <property type="entry name" value="Concanavalin A-like lectins/glucanases"/>
    <property type="match status" value="11"/>
</dbReference>
<name>A0A3M7RTS6_BRAPC</name>
<dbReference type="PROSITE" id="PS50060">
    <property type="entry name" value="MAM_2"/>
    <property type="match status" value="11"/>
</dbReference>
<dbReference type="PROSITE" id="PS50068">
    <property type="entry name" value="LDLRA_2"/>
    <property type="match status" value="2"/>
</dbReference>
<keyword evidence="5" id="KW-0675">Receptor</keyword>
<reference evidence="5 6" key="1">
    <citation type="journal article" date="2018" name="Sci. Rep.">
        <title>Genomic signatures of local adaptation to the degree of environmental predictability in rotifers.</title>
        <authorList>
            <person name="Franch-Gras L."/>
            <person name="Hahn C."/>
            <person name="Garcia-Roger E.M."/>
            <person name="Carmona M.J."/>
            <person name="Serra M."/>
            <person name="Gomez A."/>
        </authorList>
    </citation>
    <scope>NUCLEOTIDE SEQUENCE [LARGE SCALE GENOMIC DNA]</scope>
    <source>
        <strain evidence="5">HYR1</strain>
    </source>
</reference>
<dbReference type="EMBL" id="REGN01002624">
    <property type="protein sequence ID" value="RNA26976.1"/>
    <property type="molecule type" value="Genomic_DNA"/>
</dbReference>
<feature type="domain" description="MAM" evidence="4">
    <location>
        <begin position="1775"/>
        <end position="1915"/>
    </location>
</feature>
<organism evidence="5 6">
    <name type="scientific">Brachionus plicatilis</name>
    <name type="common">Marine rotifer</name>
    <name type="synonym">Brachionus muelleri</name>
    <dbReference type="NCBI Taxonomy" id="10195"/>
    <lineage>
        <taxon>Eukaryota</taxon>
        <taxon>Metazoa</taxon>
        <taxon>Spiralia</taxon>
        <taxon>Gnathifera</taxon>
        <taxon>Rotifera</taxon>
        <taxon>Eurotatoria</taxon>
        <taxon>Monogononta</taxon>
        <taxon>Pseudotrocha</taxon>
        <taxon>Ploima</taxon>
        <taxon>Brachionidae</taxon>
        <taxon>Brachionus</taxon>
    </lineage>
</organism>
<dbReference type="Proteomes" id="UP000276133">
    <property type="component" value="Unassembled WGS sequence"/>
</dbReference>
<evidence type="ECO:0000256" key="1">
    <source>
        <dbReference type="ARBA" id="ARBA00022737"/>
    </source>
</evidence>
<dbReference type="CDD" id="cd06263">
    <property type="entry name" value="MAM"/>
    <property type="match status" value="10"/>
</dbReference>
<gene>
    <name evidence="5" type="ORF">BpHYR1_028583</name>
</gene>
<feature type="domain" description="MAM" evidence="4">
    <location>
        <begin position="1600"/>
        <end position="1766"/>
    </location>
</feature>
<dbReference type="InterPro" id="IPR002172">
    <property type="entry name" value="LDrepeatLR_classA_rpt"/>
</dbReference>
<comment type="caution">
    <text evidence="3">Lacks conserved residue(s) required for the propagation of feature annotation.</text>
</comment>
<dbReference type="SMART" id="SM00192">
    <property type="entry name" value="LDLa"/>
    <property type="match status" value="3"/>
</dbReference>
<feature type="domain" description="MAM" evidence="4">
    <location>
        <begin position="1385"/>
        <end position="1543"/>
    </location>
</feature>
<evidence type="ECO:0000259" key="4">
    <source>
        <dbReference type="PROSITE" id="PS50060"/>
    </source>
</evidence>
<dbReference type="PANTHER" id="PTHR23282">
    <property type="entry name" value="APICAL ENDOSOMAL GLYCOPROTEIN PRECURSOR"/>
    <property type="match status" value="1"/>
</dbReference>
<protein>
    <submittedName>
        <fullName evidence="5">MAM and LDL-receptor class A domain-containing 2-like</fullName>
    </submittedName>
</protein>
<dbReference type="InterPro" id="IPR013320">
    <property type="entry name" value="ConA-like_dom_sf"/>
</dbReference>
<accession>A0A3M7RTS6</accession>
<evidence type="ECO:0000313" key="6">
    <source>
        <dbReference type="Proteomes" id="UP000276133"/>
    </source>
</evidence>
<dbReference type="Pfam" id="PF00057">
    <property type="entry name" value="Ldl_recept_a"/>
    <property type="match status" value="2"/>
</dbReference>
<dbReference type="PROSITE" id="PS01209">
    <property type="entry name" value="LDLRA_1"/>
    <property type="match status" value="1"/>
</dbReference>
<dbReference type="InterPro" id="IPR051560">
    <property type="entry name" value="MAM_domain-containing"/>
</dbReference>
<dbReference type="InterPro" id="IPR036055">
    <property type="entry name" value="LDL_receptor-like_sf"/>
</dbReference>
<dbReference type="InterPro" id="IPR000998">
    <property type="entry name" value="MAM_dom"/>
</dbReference>
<feature type="domain" description="MAM" evidence="4">
    <location>
        <begin position="271"/>
        <end position="432"/>
    </location>
</feature>
<feature type="disulfide bond" evidence="3">
    <location>
        <begin position="1366"/>
        <end position="1381"/>
    </location>
</feature>